<evidence type="ECO:0000313" key="7">
    <source>
        <dbReference type="Proteomes" id="UP001108240"/>
    </source>
</evidence>
<evidence type="ECO:0000313" key="6">
    <source>
        <dbReference type="Ensembl" id="ENSCCRP00000169690.1"/>
    </source>
</evidence>
<sequence>MLSRLLKEHQAKQNERKELQERRRREAIAAATCLTEALVDHLNVGVAQAYVNQRKLDHEVKMLDVEVLGWCGYMWSAVVRPVGCTATFSETPLETAYGREMNIQFTGNSSGEHSCSQHANCTLPQNLRHLWHCAL</sequence>
<proteinExistence type="inferred from homology"/>
<dbReference type="Ensembl" id="ENSCCRT00000151343.1">
    <property type="protein sequence ID" value="ENSCCRP00000169690.1"/>
    <property type="gene ID" value="ENSCCRG00000063085.1"/>
</dbReference>
<comment type="catalytic activity">
    <reaction evidence="3">
        <text>L-lysyl-[protein] + acetyl-CoA = N(6)-acetyl-L-lysyl-[protein] + CoA + H(+)</text>
        <dbReference type="Rhea" id="RHEA:45948"/>
        <dbReference type="Rhea" id="RHEA-COMP:9752"/>
        <dbReference type="Rhea" id="RHEA-COMP:10731"/>
        <dbReference type="ChEBI" id="CHEBI:15378"/>
        <dbReference type="ChEBI" id="CHEBI:29969"/>
        <dbReference type="ChEBI" id="CHEBI:57287"/>
        <dbReference type="ChEBI" id="CHEBI:57288"/>
        <dbReference type="ChEBI" id="CHEBI:61930"/>
    </reaction>
    <physiologicalReaction direction="left-to-right" evidence="3">
        <dbReference type="Rhea" id="RHEA:45949"/>
    </physiologicalReaction>
</comment>
<evidence type="ECO:0000256" key="1">
    <source>
        <dbReference type="ARBA" id="ARBA00007133"/>
    </source>
</evidence>
<organism evidence="6 7">
    <name type="scientific">Cyprinus carpio carpio</name>
    <dbReference type="NCBI Taxonomy" id="630221"/>
    <lineage>
        <taxon>Eukaryota</taxon>
        <taxon>Metazoa</taxon>
        <taxon>Chordata</taxon>
        <taxon>Craniata</taxon>
        <taxon>Vertebrata</taxon>
        <taxon>Euteleostomi</taxon>
        <taxon>Actinopterygii</taxon>
        <taxon>Neopterygii</taxon>
        <taxon>Teleostei</taxon>
        <taxon>Ostariophysi</taxon>
        <taxon>Cypriniformes</taxon>
        <taxon>Cyprinidae</taxon>
        <taxon>Cyprininae</taxon>
        <taxon>Cyprinus</taxon>
    </lineage>
</organism>
<dbReference type="InterPro" id="IPR009395">
    <property type="entry name" value="BLOC1S1"/>
</dbReference>
<reference evidence="6" key="2">
    <citation type="submission" date="2025-09" db="UniProtKB">
        <authorList>
            <consortium name="Ensembl"/>
        </authorList>
    </citation>
    <scope>IDENTIFICATION</scope>
</reference>
<evidence type="ECO:0000256" key="5">
    <source>
        <dbReference type="SAM" id="Coils"/>
    </source>
</evidence>
<evidence type="ECO:0000256" key="4">
    <source>
        <dbReference type="ARBA" id="ARBA00050048"/>
    </source>
</evidence>
<protein>
    <recommendedName>
        <fullName evidence="2">Biogenesis of lysosome-related organelles complex 1 subunit 1</fullName>
    </recommendedName>
    <alternativeName>
        <fullName evidence="4">Protein acetyltransferase BLOC1S1</fullName>
    </alternativeName>
</protein>
<dbReference type="AlphaFoldDB" id="A0A9J8CX27"/>
<dbReference type="Pfam" id="PF06320">
    <property type="entry name" value="GCN5L1"/>
    <property type="match status" value="1"/>
</dbReference>
<comment type="similarity">
    <text evidence="1">Belongs to the BLOC1S1 family.</text>
</comment>
<dbReference type="PANTHER" id="PTHR13073:SF0">
    <property type="entry name" value="BIOGENESIS OF LYSOSOME-RELATED ORGANELLES COMPLEX 1 SUBUNIT 1"/>
    <property type="match status" value="1"/>
</dbReference>
<dbReference type="PANTHER" id="PTHR13073">
    <property type="entry name" value="BLOC-1 COMPLEX SUBUNIT 1"/>
    <property type="match status" value="1"/>
</dbReference>
<reference evidence="6" key="1">
    <citation type="submission" date="2025-08" db="UniProtKB">
        <authorList>
            <consortium name="Ensembl"/>
        </authorList>
    </citation>
    <scope>IDENTIFICATION</scope>
</reference>
<evidence type="ECO:0000256" key="2">
    <source>
        <dbReference type="ARBA" id="ARBA00019577"/>
    </source>
</evidence>
<name>A0A9J8CX27_CYPCA</name>
<accession>A0A9J8CX27</accession>
<dbReference type="GO" id="GO:0016197">
    <property type="term" value="P:endosomal transport"/>
    <property type="evidence" value="ECO:0007669"/>
    <property type="project" value="TreeGrafter"/>
</dbReference>
<keyword evidence="5" id="KW-0175">Coiled coil</keyword>
<evidence type="ECO:0000256" key="3">
    <source>
        <dbReference type="ARBA" id="ARBA00047787"/>
    </source>
</evidence>
<feature type="coiled-coil region" evidence="5">
    <location>
        <begin position="2"/>
        <end position="29"/>
    </location>
</feature>
<dbReference type="GeneTree" id="ENSGT00390000002689"/>
<keyword evidence="7" id="KW-1185">Reference proteome</keyword>
<dbReference type="GO" id="GO:0031083">
    <property type="term" value="C:BLOC-1 complex"/>
    <property type="evidence" value="ECO:0007669"/>
    <property type="project" value="InterPro"/>
</dbReference>
<dbReference type="Proteomes" id="UP001108240">
    <property type="component" value="Unplaced"/>
</dbReference>